<dbReference type="Gene3D" id="3.40.50.300">
    <property type="entry name" value="P-loop containing nucleotide triphosphate hydrolases"/>
    <property type="match status" value="2"/>
</dbReference>
<reference evidence="6 7" key="1">
    <citation type="submission" date="2016-09" db="EMBL/GenBank/DDBJ databases">
        <title>genome sequence of Mycobacterium sp. 739 SCH.</title>
        <authorList>
            <person name="Greninger A.L."/>
            <person name="Qin X."/>
            <person name="Jerome K."/>
            <person name="Vora S."/>
            <person name="Quinn K."/>
        </authorList>
    </citation>
    <scope>NUCLEOTIDE SEQUENCE [LARGE SCALE GENOMIC DNA]</scope>
    <source>
        <strain evidence="6 7">SCH</strain>
    </source>
</reference>
<dbReference type="PROSITE" id="PS50893">
    <property type="entry name" value="ABC_TRANSPORTER_2"/>
    <property type="match status" value="2"/>
</dbReference>
<dbReference type="EMBL" id="MCHX01000008">
    <property type="protein sequence ID" value="OFJ54852.1"/>
    <property type="molecule type" value="Genomic_DNA"/>
</dbReference>
<dbReference type="RefSeq" id="WP_070351935.1">
    <property type="nucleotide sequence ID" value="NZ_CP043474.1"/>
</dbReference>
<evidence type="ECO:0000256" key="3">
    <source>
        <dbReference type="ARBA" id="ARBA00022741"/>
    </source>
</evidence>
<evidence type="ECO:0000313" key="7">
    <source>
        <dbReference type="Proteomes" id="UP000178953"/>
    </source>
</evidence>
<dbReference type="GO" id="GO:0042626">
    <property type="term" value="F:ATPase-coupled transmembrane transporter activity"/>
    <property type="evidence" value="ECO:0007669"/>
    <property type="project" value="TreeGrafter"/>
</dbReference>
<sequence>MTPPRPHHAGGARIEARDWGWQHAGRARPTISGLDLVVAPGQRVLLLGASGSGKSTVLLGLAGLLGGSEDGHQTGQLLVDGAPPAQNRQRIGMVLQDPDGQVILPRIGDDVAFGMENFGVPREAIWPRVAESLAAVGLHLPLDRRTSALSGGQKQRLALAGVLAMAPGVILLDEPTANLDPQGVLEVRDAVAVAAARTGATLVVVEHRTSVWLPVVDRVVVLGAAGEVIADGPPDETVTREREHLTSAGVWVPGGALPQLTRTRRTDRDSQLTASELEVGQPGAPSLRHRLDVDIPSGTTTVITGPNGVGKSTLALTLGGLLPARRGRLEAAADLAPHPRRRDPARWRSRELLTRIGSVFQDPEHQFLTGRVRDEVALGPRALRRSDAAVTGVVDEILGRLRLAHLADANPYTLSGGEKRRLSVATVLATRPRVVVLDEPTFGQDRTTWEELVRLLAAAADDGIAVVAGTHDLDLVEVLADRRIDLPAQPAPAVAS</sequence>
<protein>
    <submittedName>
        <fullName evidence="6">ABC transporter ATP-binding protein</fullName>
    </submittedName>
</protein>
<dbReference type="InterPro" id="IPR003593">
    <property type="entry name" value="AAA+_ATPase"/>
</dbReference>
<evidence type="ECO:0000256" key="4">
    <source>
        <dbReference type="ARBA" id="ARBA00022840"/>
    </source>
</evidence>
<dbReference type="GO" id="GO:0043190">
    <property type="term" value="C:ATP-binding cassette (ABC) transporter complex"/>
    <property type="evidence" value="ECO:0007669"/>
    <property type="project" value="TreeGrafter"/>
</dbReference>
<feature type="domain" description="ABC transporter" evidence="5">
    <location>
        <begin position="272"/>
        <end position="496"/>
    </location>
</feature>
<dbReference type="AlphaFoldDB" id="A0A1E8Q8S1"/>
<comment type="similarity">
    <text evidence="1">Belongs to the ABC transporter superfamily.</text>
</comment>
<dbReference type="InterPro" id="IPR017871">
    <property type="entry name" value="ABC_transporter-like_CS"/>
</dbReference>
<dbReference type="Pfam" id="PF00005">
    <property type="entry name" value="ABC_tran"/>
    <property type="match status" value="2"/>
</dbReference>
<dbReference type="InterPro" id="IPR003439">
    <property type="entry name" value="ABC_transporter-like_ATP-bd"/>
</dbReference>
<evidence type="ECO:0000256" key="2">
    <source>
        <dbReference type="ARBA" id="ARBA00022448"/>
    </source>
</evidence>
<dbReference type="PANTHER" id="PTHR43553">
    <property type="entry name" value="HEAVY METAL TRANSPORTER"/>
    <property type="match status" value="1"/>
</dbReference>
<dbReference type="GO" id="GO:0005524">
    <property type="term" value="F:ATP binding"/>
    <property type="evidence" value="ECO:0007669"/>
    <property type="project" value="UniProtKB-KW"/>
</dbReference>
<keyword evidence="2" id="KW-0813">Transport</keyword>
<dbReference type="PROSITE" id="PS00211">
    <property type="entry name" value="ABC_TRANSPORTER_1"/>
    <property type="match status" value="2"/>
</dbReference>
<keyword evidence="3" id="KW-0547">Nucleotide-binding</keyword>
<dbReference type="OrthoDB" id="501320at2"/>
<comment type="caution">
    <text evidence="6">The sequence shown here is derived from an EMBL/GenBank/DDBJ whole genome shotgun (WGS) entry which is preliminary data.</text>
</comment>
<evidence type="ECO:0000259" key="5">
    <source>
        <dbReference type="PROSITE" id="PS50893"/>
    </source>
</evidence>
<dbReference type="InterPro" id="IPR027417">
    <property type="entry name" value="P-loop_NTPase"/>
</dbReference>
<keyword evidence="7" id="KW-1185">Reference proteome</keyword>
<gene>
    <name evidence="6" type="ORF">BEL07_04615</name>
</gene>
<dbReference type="PANTHER" id="PTHR43553:SF24">
    <property type="entry name" value="ENERGY-COUPLING FACTOR TRANSPORTER ATP-BINDING PROTEIN ECFA1"/>
    <property type="match status" value="1"/>
</dbReference>
<proteinExistence type="inferred from homology"/>
<evidence type="ECO:0000256" key="1">
    <source>
        <dbReference type="ARBA" id="ARBA00005417"/>
    </source>
</evidence>
<organism evidence="6 7">
    <name type="scientific">Mycolicibacterium grossiae</name>
    <dbReference type="NCBI Taxonomy" id="1552759"/>
    <lineage>
        <taxon>Bacteria</taxon>
        <taxon>Bacillati</taxon>
        <taxon>Actinomycetota</taxon>
        <taxon>Actinomycetes</taxon>
        <taxon>Mycobacteriales</taxon>
        <taxon>Mycobacteriaceae</taxon>
        <taxon>Mycolicibacterium</taxon>
    </lineage>
</organism>
<accession>A0A1E8Q8S1</accession>
<feature type="domain" description="ABC transporter" evidence="5">
    <location>
        <begin position="14"/>
        <end position="250"/>
    </location>
</feature>
<dbReference type="InterPro" id="IPR050095">
    <property type="entry name" value="ECF_ABC_transporter_ATP-bd"/>
</dbReference>
<keyword evidence="4 6" id="KW-0067">ATP-binding</keyword>
<dbReference type="SMART" id="SM00382">
    <property type="entry name" value="AAA"/>
    <property type="match status" value="2"/>
</dbReference>
<name>A0A1E8Q8S1_9MYCO</name>
<dbReference type="CDD" id="cd03225">
    <property type="entry name" value="ABC_cobalt_CbiO_domain1"/>
    <property type="match status" value="2"/>
</dbReference>
<dbReference type="GO" id="GO:0016887">
    <property type="term" value="F:ATP hydrolysis activity"/>
    <property type="evidence" value="ECO:0007669"/>
    <property type="project" value="InterPro"/>
</dbReference>
<dbReference type="Proteomes" id="UP000178953">
    <property type="component" value="Unassembled WGS sequence"/>
</dbReference>
<dbReference type="SUPFAM" id="SSF52540">
    <property type="entry name" value="P-loop containing nucleoside triphosphate hydrolases"/>
    <property type="match status" value="2"/>
</dbReference>
<dbReference type="InterPro" id="IPR015856">
    <property type="entry name" value="ABC_transpr_CbiO/EcfA_su"/>
</dbReference>
<evidence type="ECO:0000313" key="6">
    <source>
        <dbReference type="EMBL" id="OFJ54852.1"/>
    </source>
</evidence>